<reference evidence="2" key="1">
    <citation type="journal article" date="2019" name="Int. J. Syst. Evol. Microbiol.">
        <title>The Global Catalogue of Microorganisms (GCM) 10K type strain sequencing project: providing services to taxonomists for standard genome sequencing and annotation.</title>
        <authorList>
            <consortium name="The Broad Institute Genomics Platform"/>
            <consortium name="The Broad Institute Genome Sequencing Center for Infectious Disease"/>
            <person name="Wu L."/>
            <person name="Ma J."/>
        </authorList>
    </citation>
    <scope>NUCLEOTIDE SEQUENCE [LARGE SCALE GENOMIC DNA]</scope>
    <source>
        <strain evidence="2">CCUG 55074</strain>
    </source>
</reference>
<keyword evidence="2" id="KW-1185">Reference proteome</keyword>
<organism evidence="1 2">
    <name type="scientific">Phenylobacterium conjunctum</name>
    <dbReference type="NCBI Taxonomy" id="1298959"/>
    <lineage>
        <taxon>Bacteria</taxon>
        <taxon>Pseudomonadati</taxon>
        <taxon>Pseudomonadota</taxon>
        <taxon>Alphaproteobacteria</taxon>
        <taxon>Caulobacterales</taxon>
        <taxon>Caulobacteraceae</taxon>
        <taxon>Phenylobacterium</taxon>
    </lineage>
</organism>
<dbReference type="RefSeq" id="WP_377353923.1">
    <property type="nucleotide sequence ID" value="NZ_JBHTLQ010000030.1"/>
</dbReference>
<protein>
    <submittedName>
        <fullName evidence="1">Uncharacterized protein</fullName>
    </submittedName>
</protein>
<sequence length="225" mass="24700">MTDRLAELAERTEAAAKAANLLCDPRPELASRNFRGGAGEEALQGAHLPLHIRALFIGRYPVLLGLLPDAPDVALVREAVRRYRNQGVVARSYLPTEQALDLQLWLQGPPGSDVDAEWRALALAVERDDRVARKLVWLPPAALEERDAAFTAFIGRSFLARPWKALPPQPAGQLDRLSAVVAVATDLNITPEVLDVWLKLAADDDYEDGPPLVDALIEAWPELEP</sequence>
<evidence type="ECO:0000313" key="1">
    <source>
        <dbReference type="EMBL" id="MFD1191573.1"/>
    </source>
</evidence>
<evidence type="ECO:0000313" key="2">
    <source>
        <dbReference type="Proteomes" id="UP001597216"/>
    </source>
</evidence>
<dbReference type="EMBL" id="JBHTLQ010000030">
    <property type="protein sequence ID" value="MFD1191573.1"/>
    <property type="molecule type" value="Genomic_DNA"/>
</dbReference>
<name>A0ABW3T3L3_9CAUL</name>
<comment type="caution">
    <text evidence="1">The sequence shown here is derived from an EMBL/GenBank/DDBJ whole genome shotgun (WGS) entry which is preliminary data.</text>
</comment>
<accession>A0ABW3T3L3</accession>
<gene>
    <name evidence="1" type="ORF">ACFQ27_13365</name>
</gene>
<dbReference type="Proteomes" id="UP001597216">
    <property type="component" value="Unassembled WGS sequence"/>
</dbReference>
<proteinExistence type="predicted"/>